<dbReference type="STRING" id="641491.DND132_0429"/>
<keyword evidence="2" id="KW-1185">Reference proteome</keyword>
<accession>F0JF90</accession>
<organism evidence="1 2">
    <name type="scientific">Pseudodesulfovibrio mercurii</name>
    <dbReference type="NCBI Taxonomy" id="641491"/>
    <lineage>
        <taxon>Bacteria</taxon>
        <taxon>Pseudomonadati</taxon>
        <taxon>Thermodesulfobacteriota</taxon>
        <taxon>Desulfovibrionia</taxon>
        <taxon>Desulfovibrionales</taxon>
        <taxon>Desulfovibrionaceae</taxon>
    </lineage>
</organism>
<reference evidence="1 2" key="1">
    <citation type="journal article" date="2011" name="J. Bacteriol.">
        <title>Genome sequence of the mercury-methylating strain Desulfovibrio desulfuricans ND132.</title>
        <authorList>
            <person name="Brown S.D."/>
            <person name="Gilmour C.C."/>
            <person name="Kucken A.M."/>
            <person name="Wall J.D."/>
            <person name="Elias D.A."/>
            <person name="Brandt C.C."/>
            <person name="Podar M."/>
            <person name="Chertkov O."/>
            <person name="Held B."/>
            <person name="Bruce D.C."/>
            <person name="Detter J.C."/>
            <person name="Tapia R."/>
            <person name="Han C.S."/>
            <person name="Goodwin L.A."/>
            <person name="Cheng J.F."/>
            <person name="Pitluck S."/>
            <person name="Woyke T."/>
            <person name="Mikhailova N."/>
            <person name="Ivanova N.N."/>
            <person name="Han J."/>
            <person name="Lucas S."/>
            <person name="Lapidus A.L."/>
            <person name="Land M.L."/>
            <person name="Hauser L.J."/>
            <person name="Palumbo A.V."/>
        </authorList>
    </citation>
    <scope>NUCLEOTIDE SEQUENCE [LARGE SCALE GENOMIC DNA]</scope>
    <source>
        <strain evidence="1 2">ND132</strain>
    </source>
</reference>
<dbReference type="EMBL" id="CP003220">
    <property type="protein sequence ID" value="EGB13646.1"/>
    <property type="molecule type" value="Genomic_DNA"/>
</dbReference>
<evidence type="ECO:0000313" key="2">
    <source>
        <dbReference type="Proteomes" id="UP000007845"/>
    </source>
</evidence>
<dbReference type="KEGG" id="ddn:DND132_0429"/>
<gene>
    <name evidence="1" type="ORF">DND132_0429</name>
</gene>
<dbReference type="SUPFAM" id="SSF82171">
    <property type="entry name" value="DPP6 N-terminal domain-like"/>
    <property type="match status" value="1"/>
</dbReference>
<sequence>MQSTTRCIILLLLCSPLLMGMMPEKIGSISLESKASNLCVSSDGSLVAAQGTGEILLIDTADPAHPRVAGRIKVDGGGRRLALSPDNKLLLTVISYYKYKKTKPDVVEAFDVSDPRRPRRLWKQTYAANLIAIAPDASAYAVHEDVKKHSEWKVTVYWTNFRHLPAKSFASYPSIGGLLLSEGGRSLAQSNQSTLMEVEFDDAGMSVRERNAPGIPVLGFPEGDILFRDGAGPRLTLYHNAPGIPRTGSVDYADLLWQPGYRYLKSASKRTAVIGDRFNRIAVIDRSQPVGPRITRILQLPTNAWNCALDAQDRLYVMRTAKQRDSILDIYDLDGEPRSGADWGALQQAYADALKTLERTDKPRSVLEMYARERLVAAMPQEHLDAEQDGLSRRLAARIFREYAMLVRTPRPRREPYAQAALERAIELDPSDAQSHLLLADLLRRSLGPLLDWDRKLAVMADAERHYRAYLDLGGEATPEITGFLRGEPGAGRSLNLCQAVAEYANAGRLEELIAETGTIDVPREGKRYDFLFSYEGTARCPSFRIRNVSDGSAADSDAFFIFPDDRWWAWNGRFGLVSYRGEIHLLYFQDARHPVRSFSFTGTGGCEFTSETEMFIGPAATEPALCRDILAGKGPESIPFIKNEKPLLNEVKERYFQTEAMGTAVLDLANDGHPVTVTHLDMASGAGPGCDKDFFELLDGEGAHFSDSPLRAPLLEMQGVGGGPFDRCGGTGRFFRYGGKLFLEYHSKASISFNNRQEYHDVKKIEDGKVEDVCDFRFKTHVKVAD</sequence>
<evidence type="ECO:0000313" key="1">
    <source>
        <dbReference type="EMBL" id="EGB13646.1"/>
    </source>
</evidence>
<proteinExistence type="predicted"/>
<dbReference type="AlphaFoldDB" id="F0JF90"/>
<name>F0JF90_9BACT</name>
<dbReference type="InterPro" id="IPR015943">
    <property type="entry name" value="WD40/YVTN_repeat-like_dom_sf"/>
</dbReference>
<dbReference type="Proteomes" id="UP000007845">
    <property type="component" value="Chromosome"/>
</dbReference>
<dbReference type="eggNOG" id="COG0457">
    <property type="taxonomic scope" value="Bacteria"/>
</dbReference>
<dbReference type="HOGENOM" id="CLU_356297_0_0_7"/>
<dbReference type="Gene3D" id="2.130.10.10">
    <property type="entry name" value="YVTN repeat-like/Quinoprotein amine dehydrogenase"/>
    <property type="match status" value="1"/>
</dbReference>
<protein>
    <submittedName>
        <fullName evidence="1">Uncharacterized protein</fullName>
    </submittedName>
</protein>